<reference evidence="5 6" key="1">
    <citation type="submission" date="2025-04" db="UniProtKB">
        <authorList>
            <consortium name="RefSeq"/>
        </authorList>
    </citation>
    <scope>IDENTIFICATION</scope>
    <source>
        <tissue evidence="5 6">Gonads</tissue>
    </source>
</reference>
<name>A0A1S3ISW8_LINAN</name>
<dbReference type="Gene3D" id="1.20.120.900">
    <property type="entry name" value="Pex19, mPTS binding domain"/>
    <property type="match status" value="1"/>
</dbReference>
<dbReference type="GO" id="GO:0033328">
    <property type="term" value="F:peroxisome membrane targeting sequence binding"/>
    <property type="evidence" value="ECO:0007669"/>
    <property type="project" value="TreeGrafter"/>
</dbReference>
<dbReference type="PANTHER" id="PTHR12774">
    <property type="entry name" value="PEROXISOMAL BIOGENESIS FACTOR 19"/>
    <property type="match status" value="1"/>
</dbReference>
<evidence type="ECO:0000256" key="2">
    <source>
        <dbReference type="ARBA" id="ARBA00029688"/>
    </source>
</evidence>
<dbReference type="Pfam" id="PF04614">
    <property type="entry name" value="Pex19"/>
    <property type="match status" value="1"/>
</dbReference>
<dbReference type="Proteomes" id="UP000085678">
    <property type="component" value="Unplaced"/>
</dbReference>
<dbReference type="KEGG" id="lak:106166559"/>
<evidence type="ECO:0000313" key="5">
    <source>
        <dbReference type="RefSeq" id="XP_013400623.1"/>
    </source>
</evidence>
<dbReference type="OrthoDB" id="21292at2759"/>
<accession>A0A1S3ISW8</accession>
<comment type="similarity">
    <text evidence="1">Belongs to the peroxin-19 family.</text>
</comment>
<feature type="region of interest" description="Disordered" evidence="3">
    <location>
        <begin position="1"/>
        <end position="81"/>
    </location>
</feature>
<dbReference type="RefSeq" id="XP_013400623.1">
    <property type="nucleotide sequence ID" value="XM_013545169.2"/>
</dbReference>
<dbReference type="PANTHER" id="PTHR12774:SF2">
    <property type="entry name" value="PEROXISOMAL BIOGENESIS FACTOR 19"/>
    <property type="match status" value="1"/>
</dbReference>
<feature type="region of interest" description="Disordered" evidence="3">
    <location>
        <begin position="278"/>
        <end position="312"/>
    </location>
</feature>
<gene>
    <name evidence="5 6" type="primary">LOC106166559</name>
</gene>
<feature type="compositionally biased region" description="Basic and acidic residues" evidence="3">
    <location>
        <begin position="20"/>
        <end position="33"/>
    </location>
</feature>
<keyword evidence="4" id="KW-1185">Reference proteome</keyword>
<dbReference type="InterPro" id="IPR038322">
    <property type="entry name" value="Pex19_C_sf"/>
</dbReference>
<proteinExistence type="inferred from homology"/>
<organism evidence="4 6">
    <name type="scientific">Lingula anatina</name>
    <name type="common">Brachiopod</name>
    <name type="synonym">Lingula unguis</name>
    <dbReference type="NCBI Taxonomy" id="7574"/>
    <lineage>
        <taxon>Eukaryota</taxon>
        <taxon>Metazoa</taxon>
        <taxon>Spiralia</taxon>
        <taxon>Lophotrochozoa</taxon>
        <taxon>Brachiopoda</taxon>
        <taxon>Linguliformea</taxon>
        <taxon>Lingulata</taxon>
        <taxon>Lingulida</taxon>
        <taxon>Linguloidea</taxon>
        <taxon>Lingulidae</taxon>
        <taxon>Lingula</taxon>
    </lineage>
</organism>
<evidence type="ECO:0000256" key="3">
    <source>
        <dbReference type="SAM" id="MobiDB-lite"/>
    </source>
</evidence>
<sequence>MESKDEESSNADEILGNTSAKDDKTDLTEHADDPELDDLLDSALKDFEKASQAVSSQGSKSKPSTGHRDKPPDGAAAAAALSEEAMMNEVFASEFAEQASKQFDDAMKNLLGDDPELVEQMHKLAYAAEKAGDGQEKQQEFEQTLAETLGSLAQNTQELQDHFPEEDLLGALSHMSMQDIEEGNLDFLPMMQGMMQSLLSKEVLYPSLKEISDKYPQWLEEHKDTLEKSQYDQYERQNELMTRICGHFEEEKKEDSPEVKRQRFEKIIELMQKMQECGQPPSDLVGEMPPGLEFDAQGNPKMPGAQDGCTVM</sequence>
<dbReference type="GO" id="GO:0005778">
    <property type="term" value="C:peroxisomal membrane"/>
    <property type="evidence" value="ECO:0007669"/>
    <property type="project" value="TreeGrafter"/>
</dbReference>
<protein>
    <recommendedName>
        <fullName evidence="2">Peroxin-19</fullName>
    </recommendedName>
</protein>
<dbReference type="GeneID" id="106166559"/>
<evidence type="ECO:0000313" key="4">
    <source>
        <dbReference type="Proteomes" id="UP000085678"/>
    </source>
</evidence>
<feature type="compositionally biased region" description="Polar residues" evidence="3">
    <location>
        <begin position="52"/>
        <end position="64"/>
    </location>
</feature>
<evidence type="ECO:0000313" key="6">
    <source>
        <dbReference type="RefSeq" id="XP_013400624.1"/>
    </source>
</evidence>
<evidence type="ECO:0000256" key="1">
    <source>
        <dbReference type="ARBA" id="ARBA00006326"/>
    </source>
</evidence>
<dbReference type="OMA" id="YEPMKEM"/>
<dbReference type="AlphaFoldDB" id="A0A1S3ISW8"/>
<dbReference type="InterPro" id="IPR006708">
    <property type="entry name" value="Pex19"/>
</dbReference>
<dbReference type="STRING" id="7574.A0A1S3ISW8"/>
<dbReference type="GO" id="GO:0045046">
    <property type="term" value="P:protein import into peroxisome membrane"/>
    <property type="evidence" value="ECO:0007669"/>
    <property type="project" value="TreeGrafter"/>
</dbReference>
<dbReference type="RefSeq" id="XP_013400624.1">
    <property type="nucleotide sequence ID" value="XM_013545170.1"/>
</dbReference>